<dbReference type="GO" id="GO:0005737">
    <property type="term" value="C:cytoplasm"/>
    <property type="evidence" value="ECO:0007669"/>
    <property type="project" value="TreeGrafter"/>
</dbReference>
<sequence>MQAPRDIPLRVLHRLGADQLLLSLQLWEGDDVLSRILQAYRAGQLPSCFFQQTLEYVAVALREALSDDGREAPIDLGRNWLSAVSAVSAVSAAADAEKESSPKWKRAVLAPQDATFWSAYDFLLRHRPSFFRTIGALEASNLRAVRELFLGRASAISELQRCQSMEMERVRQQTEESAESVPDIQVLVGQHVSEIDALELHWQSEIEQLMTKQKASYRDLVVDFFDQERLNQVPQPTLPGRTADTADEDSLLDEGSPNLSKICEVRTVFGQAFFVLRLWVGDLMDFVDLDTDTVVDDAGPQLPEGFLGLGSYDVNERRTPKLQSAEPLQSDSSVFQSASLRFWKTPRFPCLHLSPSAYAERLRGLLIPVPENLPLDGGALRDFAARCHKETDFHFPSLEEQLAAVRPLQKGDYACTRHSNLGLQVTFHLASDEGDELIPAMHRALRRICHDCHRSHVAELTLPLQLDKAGASRPRRAENVLRALKGALAALAERLEGQGAHASSGLELVNLVLPAAASATANGAATFLQNSFQCV</sequence>
<evidence type="ECO:0000313" key="3">
    <source>
        <dbReference type="Proteomes" id="UP001178507"/>
    </source>
</evidence>
<organism evidence="2 3">
    <name type="scientific">Effrenium voratum</name>
    <dbReference type="NCBI Taxonomy" id="2562239"/>
    <lineage>
        <taxon>Eukaryota</taxon>
        <taxon>Sar</taxon>
        <taxon>Alveolata</taxon>
        <taxon>Dinophyceae</taxon>
        <taxon>Suessiales</taxon>
        <taxon>Symbiodiniaceae</taxon>
        <taxon>Effrenium</taxon>
    </lineage>
</organism>
<evidence type="ECO:0000256" key="1">
    <source>
        <dbReference type="SAM" id="MobiDB-lite"/>
    </source>
</evidence>
<dbReference type="PANTHER" id="PTHR16525">
    <property type="entry name" value="PROTEIN C12ORF4"/>
    <property type="match status" value="1"/>
</dbReference>
<name>A0AA36N4Y7_9DINO</name>
<gene>
    <name evidence="2" type="ORF">EVOR1521_LOCUS17683</name>
</gene>
<reference evidence="2" key="1">
    <citation type="submission" date="2023-08" db="EMBL/GenBank/DDBJ databases">
        <authorList>
            <person name="Chen Y."/>
            <person name="Shah S."/>
            <person name="Dougan E. K."/>
            <person name="Thang M."/>
            <person name="Chan C."/>
        </authorList>
    </citation>
    <scope>NUCLEOTIDE SEQUENCE</scope>
</reference>
<dbReference type="PANTHER" id="PTHR16525:SF0">
    <property type="entry name" value="PROTEIN C12ORF4"/>
    <property type="match status" value="1"/>
</dbReference>
<comment type="caution">
    <text evidence="2">The sequence shown here is derived from an EMBL/GenBank/DDBJ whole genome shotgun (WGS) entry which is preliminary data.</text>
</comment>
<feature type="region of interest" description="Disordered" evidence="1">
    <location>
        <begin position="233"/>
        <end position="252"/>
    </location>
</feature>
<evidence type="ECO:0000313" key="2">
    <source>
        <dbReference type="EMBL" id="CAJ1392633.1"/>
    </source>
</evidence>
<keyword evidence="3" id="KW-1185">Reference proteome</keyword>
<protein>
    <submittedName>
        <fullName evidence="2">Uncharacterized protein</fullName>
    </submittedName>
</protein>
<dbReference type="Proteomes" id="UP001178507">
    <property type="component" value="Unassembled WGS sequence"/>
</dbReference>
<dbReference type="EMBL" id="CAUJNA010002369">
    <property type="protein sequence ID" value="CAJ1392633.1"/>
    <property type="molecule type" value="Genomic_DNA"/>
</dbReference>
<accession>A0AA36N4Y7</accession>
<proteinExistence type="predicted"/>
<dbReference type="Pfam" id="PF10154">
    <property type="entry name" value="Fy-3"/>
    <property type="match status" value="3"/>
</dbReference>
<dbReference type="AlphaFoldDB" id="A0AA36N4Y7"/>
<dbReference type="InterPro" id="IPR019311">
    <property type="entry name" value="Fy-3"/>
</dbReference>